<feature type="transmembrane region" description="Helical" evidence="1">
    <location>
        <begin position="94"/>
        <end position="113"/>
    </location>
</feature>
<feature type="transmembrane region" description="Helical" evidence="1">
    <location>
        <begin position="251"/>
        <end position="276"/>
    </location>
</feature>
<feature type="transmembrane region" description="Helical" evidence="1">
    <location>
        <begin position="211"/>
        <end position="230"/>
    </location>
</feature>
<dbReference type="Pfam" id="PF12412">
    <property type="entry name" value="DUF3667"/>
    <property type="match status" value="1"/>
</dbReference>
<keyword evidence="1" id="KW-0812">Transmembrane</keyword>
<dbReference type="RefSeq" id="WP_097124781.1">
    <property type="nucleotide sequence ID" value="NZ_OCNH01000001.1"/>
</dbReference>
<keyword evidence="3" id="KW-1185">Reference proteome</keyword>
<feature type="transmembrane region" description="Helical" evidence="1">
    <location>
        <begin position="153"/>
        <end position="170"/>
    </location>
</feature>
<keyword evidence="1" id="KW-0472">Membrane</keyword>
<feature type="transmembrane region" description="Helical" evidence="1">
    <location>
        <begin position="182"/>
        <end position="205"/>
    </location>
</feature>
<evidence type="ECO:0000313" key="2">
    <source>
        <dbReference type="EMBL" id="SOD79813.1"/>
    </source>
</evidence>
<sequence length="298" mass="33943">MTSSPIADSNAHPSDELTTCLNCEHPVTGQYCKQCGQQADTHRINWYYLWHEISQSLWGIDRGILFTLRELFVRPGYTIREFLAGKRINHYRPLALLLLLGAIYVFVSQVLHVDLLKASQEVYSYPKPKADSPAQVNEILTKYFQVLDENQQFGDLVMVPFIAFWCRRLFQRSGYNYPEMLVAQTFMANFGLFFSLVMLLAFWVLGDSATILTSIMSVSMLIPLAYNAFAHTQLFKGKLRPLSIVLRSVSAYLLGYVSLILVMSFILFVYAFIFAVSTEQNKALPKKTKPAVSQHAHS</sequence>
<organism evidence="2 3">
    <name type="scientific">Spirosoma fluviale</name>
    <dbReference type="NCBI Taxonomy" id="1597977"/>
    <lineage>
        <taxon>Bacteria</taxon>
        <taxon>Pseudomonadati</taxon>
        <taxon>Bacteroidota</taxon>
        <taxon>Cytophagia</taxon>
        <taxon>Cytophagales</taxon>
        <taxon>Cytophagaceae</taxon>
        <taxon>Spirosoma</taxon>
    </lineage>
</organism>
<evidence type="ECO:0000256" key="1">
    <source>
        <dbReference type="SAM" id="Phobius"/>
    </source>
</evidence>
<keyword evidence="1" id="KW-1133">Transmembrane helix</keyword>
<reference evidence="3" key="1">
    <citation type="submission" date="2017-09" db="EMBL/GenBank/DDBJ databases">
        <authorList>
            <person name="Varghese N."/>
            <person name="Submissions S."/>
        </authorList>
    </citation>
    <scope>NUCLEOTIDE SEQUENCE [LARGE SCALE GENOMIC DNA]</scope>
    <source>
        <strain evidence="3">DSM 29961</strain>
    </source>
</reference>
<protein>
    <recommendedName>
        <fullName evidence="4">DUF3667 domain-containing protein</fullName>
    </recommendedName>
</protein>
<dbReference type="EMBL" id="OCNH01000001">
    <property type="protein sequence ID" value="SOD79813.1"/>
    <property type="molecule type" value="Genomic_DNA"/>
</dbReference>
<dbReference type="InterPro" id="IPR022134">
    <property type="entry name" value="DUF3667"/>
</dbReference>
<evidence type="ECO:0008006" key="4">
    <source>
        <dbReference type="Google" id="ProtNLM"/>
    </source>
</evidence>
<dbReference type="OrthoDB" id="7446256at2"/>
<gene>
    <name evidence="2" type="ORF">SAMN06269250_1107</name>
</gene>
<accession>A0A286F9E4</accession>
<dbReference type="Proteomes" id="UP000219452">
    <property type="component" value="Unassembled WGS sequence"/>
</dbReference>
<dbReference type="AlphaFoldDB" id="A0A286F9E4"/>
<evidence type="ECO:0000313" key="3">
    <source>
        <dbReference type="Proteomes" id="UP000219452"/>
    </source>
</evidence>
<name>A0A286F9E4_9BACT</name>
<proteinExistence type="predicted"/>